<gene>
    <name evidence="3" type="ORF">B0H17DRAFT_1132695</name>
</gene>
<feature type="signal peptide" evidence="1">
    <location>
        <begin position="1"/>
        <end position="25"/>
    </location>
</feature>
<dbReference type="Proteomes" id="UP001221757">
    <property type="component" value="Unassembled WGS sequence"/>
</dbReference>
<accession>A0AAD7DK84</accession>
<sequence>MSSAKFSRHGVHSGRLWWLPTGAFAALPLHACAPTDQFIHSYTATLSSLVEAYSKKPSESSVKLGVIGVTHTGSGREQWLPGVKEEVDNIRAAVPRANCLQDQQATVDAAKLQLENCSWVHLACHGTQDAVEPTKSRLLLYGESLELDTILRMPLPNAEVVLLAACQTAMGDSHLVNESMHLGGGLIAAGFRAAIGTLWSMNDKDGPLIAKLFYSHLFRDGRQPQASDAAQALHLAIRELKKNVSYGRWVPFIHMGI</sequence>
<evidence type="ECO:0000256" key="1">
    <source>
        <dbReference type="SAM" id="SignalP"/>
    </source>
</evidence>
<organism evidence="3 4">
    <name type="scientific">Mycena rosella</name>
    <name type="common">Pink bonnet</name>
    <name type="synonym">Agaricus rosellus</name>
    <dbReference type="NCBI Taxonomy" id="1033263"/>
    <lineage>
        <taxon>Eukaryota</taxon>
        <taxon>Fungi</taxon>
        <taxon>Dikarya</taxon>
        <taxon>Basidiomycota</taxon>
        <taxon>Agaricomycotina</taxon>
        <taxon>Agaricomycetes</taxon>
        <taxon>Agaricomycetidae</taxon>
        <taxon>Agaricales</taxon>
        <taxon>Marasmiineae</taxon>
        <taxon>Mycenaceae</taxon>
        <taxon>Mycena</taxon>
    </lineage>
</organism>
<evidence type="ECO:0000259" key="2">
    <source>
        <dbReference type="Pfam" id="PF12770"/>
    </source>
</evidence>
<keyword evidence="1" id="KW-0732">Signal</keyword>
<proteinExistence type="predicted"/>
<name>A0AAD7DK84_MYCRO</name>
<comment type="caution">
    <text evidence="3">The sequence shown here is derived from an EMBL/GenBank/DDBJ whole genome shotgun (WGS) entry which is preliminary data.</text>
</comment>
<dbReference type="EMBL" id="JARKIE010000047">
    <property type="protein sequence ID" value="KAJ7693231.1"/>
    <property type="molecule type" value="Genomic_DNA"/>
</dbReference>
<reference evidence="3" key="1">
    <citation type="submission" date="2023-03" db="EMBL/GenBank/DDBJ databases">
        <title>Massive genome expansion in bonnet fungi (Mycena s.s.) driven by repeated elements and novel gene families across ecological guilds.</title>
        <authorList>
            <consortium name="Lawrence Berkeley National Laboratory"/>
            <person name="Harder C.B."/>
            <person name="Miyauchi S."/>
            <person name="Viragh M."/>
            <person name="Kuo A."/>
            <person name="Thoen E."/>
            <person name="Andreopoulos B."/>
            <person name="Lu D."/>
            <person name="Skrede I."/>
            <person name="Drula E."/>
            <person name="Henrissat B."/>
            <person name="Morin E."/>
            <person name="Kohler A."/>
            <person name="Barry K."/>
            <person name="LaButti K."/>
            <person name="Morin E."/>
            <person name="Salamov A."/>
            <person name="Lipzen A."/>
            <person name="Mereny Z."/>
            <person name="Hegedus B."/>
            <person name="Baldrian P."/>
            <person name="Stursova M."/>
            <person name="Weitz H."/>
            <person name="Taylor A."/>
            <person name="Grigoriev I.V."/>
            <person name="Nagy L.G."/>
            <person name="Martin F."/>
            <person name="Kauserud H."/>
        </authorList>
    </citation>
    <scope>NUCLEOTIDE SEQUENCE</scope>
    <source>
        <strain evidence="3">CBHHK067</strain>
    </source>
</reference>
<dbReference type="AlphaFoldDB" id="A0AAD7DK84"/>
<dbReference type="Pfam" id="PF12770">
    <property type="entry name" value="CHAT"/>
    <property type="match status" value="1"/>
</dbReference>
<keyword evidence="4" id="KW-1185">Reference proteome</keyword>
<evidence type="ECO:0000313" key="4">
    <source>
        <dbReference type="Proteomes" id="UP001221757"/>
    </source>
</evidence>
<protein>
    <submittedName>
        <fullName evidence="3">CHAT domain-containing protein</fullName>
    </submittedName>
</protein>
<feature type="domain" description="CHAT" evidence="2">
    <location>
        <begin position="9"/>
        <end position="256"/>
    </location>
</feature>
<feature type="chain" id="PRO_5042206442" evidence="1">
    <location>
        <begin position="26"/>
        <end position="257"/>
    </location>
</feature>
<dbReference type="InterPro" id="IPR024983">
    <property type="entry name" value="CHAT_dom"/>
</dbReference>
<evidence type="ECO:0000313" key="3">
    <source>
        <dbReference type="EMBL" id="KAJ7693231.1"/>
    </source>
</evidence>